<name>A0A4Y1REH3_PRUDU</name>
<reference evidence="1" key="1">
    <citation type="journal article" date="2019" name="Science">
        <title>Mutation of a bHLH transcription factor allowed almond domestication.</title>
        <authorList>
            <person name="Sanchez-Perez R."/>
            <person name="Pavan S."/>
            <person name="Mazzeo R."/>
            <person name="Moldovan C."/>
            <person name="Aiese Cigliano R."/>
            <person name="Del Cueto J."/>
            <person name="Ricciardi F."/>
            <person name="Lotti C."/>
            <person name="Ricciardi L."/>
            <person name="Dicenta F."/>
            <person name="Lopez-Marques R.L."/>
            <person name="Lindberg Moller B."/>
        </authorList>
    </citation>
    <scope>NUCLEOTIDE SEQUENCE</scope>
</reference>
<gene>
    <name evidence="1" type="ORF">Prudu_013306</name>
</gene>
<sequence>SLSPRADLPPSPPLLLLQLVTPATDHGCGRGRYQNDWEDVIFRPRTFPAGDMTCAGRKSLRNRRCSPDLQVARSPSILLQICRASGTRQTCRRDLQEAVACTRHPPPGPLDFRAFWFKSVGMGDSAEFSAGGKVEISIRTAIRSIVPTFAKCQTCTGFDSNSKAEFDSGPVIDNYPFYIGF</sequence>
<dbReference type="AlphaFoldDB" id="A0A4Y1REH3"/>
<organism evidence="1">
    <name type="scientific">Prunus dulcis</name>
    <name type="common">Almond</name>
    <name type="synonym">Amygdalus dulcis</name>
    <dbReference type="NCBI Taxonomy" id="3755"/>
    <lineage>
        <taxon>Eukaryota</taxon>
        <taxon>Viridiplantae</taxon>
        <taxon>Streptophyta</taxon>
        <taxon>Embryophyta</taxon>
        <taxon>Tracheophyta</taxon>
        <taxon>Spermatophyta</taxon>
        <taxon>Magnoliopsida</taxon>
        <taxon>eudicotyledons</taxon>
        <taxon>Gunneridae</taxon>
        <taxon>Pentapetalae</taxon>
        <taxon>rosids</taxon>
        <taxon>fabids</taxon>
        <taxon>Rosales</taxon>
        <taxon>Rosaceae</taxon>
        <taxon>Amygdaloideae</taxon>
        <taxon>Amygdaleae</taxon>
        <taxon>Prunus</taxon>
    </lineage>
</organism>
<dbReference type="EMBL" id="AP019301">
    <property type="protein sequence ID" value="BBH02659.1"/>
    <property type="molecule type" value="Genomic_DNA"/>
</dbReference>
<evidence type="ECO:0000313" key="1">
    <source>
        <dbReference type="EMBL" id="BBH02659.1"/>
    </source>
</evidence>
<accession>A0A4Y1REH3</accession>
<proteinExistence type="predicted"/>
<protein>
    <submittedName>
        <fullName evidence="1">Uncharacterized protein</fullName>
    </submittedName>
</protein>
<feature type="non-terminal residue" evidence="1">
    <location>
        <position position="1"/>
    </location>
</feature>